<sequence precursor="true">MSRFFASFPPCVLFSLLATFSATLLAAPTTDGKAKNNRPQHIENKDAPTILQAEQITGRTARDLYLDYEVEIERDQTLITGDHGIFRQEENEAEVIGNVFIQRFGDQYTADKGNLNLDTGEGTLNHTTYKLEANQAQGTANRIDLVSDDKINIFKGTYSTCEGTDPDWYLKSKKLHLDDGKNAGYATSPVLYFKDVPILAAPAMTFPVKNERKSGFLPPTIGMTSKSGLEISVPYYFNLAPNYDLTLTPNLIARRGLQLGAEARYLGSNYSGITYIEYLPNDKEADRDRYFLSSQHQQAFNTGWSYYWNINSASDNEYPDDFSTPQNRNSLDRLLLREGGISKSFGIWNATLRGTNYKVLQDEEAPIIKPFDRLPQFSLYGGQANVGGFDWSIYGDLTRFWLSDSDLDQLPLQEQARGNRFIMKSEISYPIISGGYFFTPKAILNIAKYDLDKSPYDTKSLTRVLPTFSMDGGLIFERDAPIFGRGMTQTLEPRLFYVYTPYKDQSKYPVFDSGEPSFGYAMLFTENRFAGYDRIADANNLTAALTTRFIEEDGTERMRFTIGQRYYFRDQRVYLYNTRNDESKNRSDLLAMASGQITKTFSVDSALQYNQSTKKMYSANLSTQWKPGPMKLLNAEYRYLRDASSYYNRYSAAGLAGLISYYPDWDYMDYLYNNEIDQIHISGQWPIGRRWYAVGQTSYSIPDHKSIENIFGVEYNADCWIFRLMAQRFVTSSTESNTAFFFQLELKGLSRLGSNPLNALQRSIPGYEPLSP</sequence>
<keyword evidence="5" id="KW-1185">Reference proteome</keyword>
<comment type="caution">
    <text evidence="1">Lacks conserved residue(s) required for the propagation of feature annotation.</text>
</comment>
<evidence type="ECO:0000313" key="3">
    <source>
        <dbReference type="EMBL" id="WAV91698.1"/>
    </source>
</evidence>
<dbReference type="AlphaFoldDB" id="A0A9E9LCM8"/>
<dbReference type="Proteomes" id="UP001164794">
    <property type="component" value="Chromosome"/>
</dbReference>
<gene>
    <name evidence="1" type="primary">lptD</name>
    <name evidence="4" type="ORF">NB645_01670</name>
    <name evidence="3" type="ORF">NB646_02785</name>
</gene>
<feature type="domain" description="LptD C-terminal" evidence="2">
    <location>
        <begin position="287"/>
        <end position="691"/>
    </location>
</feature>
<dbReference type="Pfam" id="PF04453">
    <property type="entry name" value="LptD"/>
    <property type="match status" value="1"/>
</dbReference>
<dbReference type="EMBL" id="CP098248">
    <property type="protein sequence ID" value="WAV97485.1"/>
    <property type="molecule type" value="Genomic_DNA"/>
</dbReference>
<comment type="subcellular location">
    <subcellularLocation>
        <location evidence="1">Cell outer membrane</location>
    </subcellularLocation>
</comment>
<accession>A0A9E9LCM8</accession>
<feature type="chain" id="PRO_5041035201" description="LPS-assembly protein LptD" evidence="1">
    <location>
        <begin position="27"/>
        <end position="772"/>
    </location>
</feature>
<proteinExistence type="inferred from homology"/>
<dbReference type="InterPro" id="IPR007543">
    <property type="entry name" value="LptD_C"/>
</dbReference>
<evidence type="ECO:0000313" key="5">
    <source>
        <dbReference type="Proteomes" id="UP001164794"/>
    </source>
</evidence>
<dbReference type="PANTHER" id="PTHR30189">
    <property type="entry name" value="LPS-ASSEMBLY PROTEIN"/>
    <property type="match status" value="1"/>
</dbReference>
<dbReference type="InterPro" id="IPR020889">
    <property type="entry name" value="LipoPS_assembly_LptD"/>
</dbReference>
<dbReference type="GO" id="GO:0043165">
    <property type="term" value="P:Gram-negative-bacterium-type cell outer membrane assembly"/>
    <property type="evidence" value="ECO:0007669"/>
    <property type="project" value="UniProtKB-UniRule"/>
</dbReference>
<dbReference type="GO" id="GO:0015920">
    <property type="term" value="P:lipopolysaccharide transport"/>
    <property type="evidence" value="ECO:0007669"/>
    <property type="project" value="InterPro"/>
</dbReference>
<keyword evidence="1" id="KW-0998">Cell outer membrane</keyword>
<evidence type="ECO:0000256" key="1">
    <source>
        <dbReference type="HAMAP-Rule" id="MF_01411"/>
    </source>
</evidence>
<comment type="subunit">
    <text evidence="1">Component of the lipopolysaccharide transport and assembly complex. Interacts with LptE and LptA.</text>
</comment>
<keyword evidence="1" id="KW-0732">Signal</keyword>
<comment type="similarity">
    <text evidence="1">Belongs to the LptD family.</text>
</comment>
<feature type="signal peptide" evidence="1">
    <location>
        <begin position="1"/>
        <end position="26"/>
    </location>
</feature>
<dbReference type="PANTHER" id="PTHR30189:SF1">
    <property type="entry name" value="LPS-ASSEMBLY PROTEIN LPTD"/>
    <property type="match status" value="1"/>
</dbReference>
<protein>
    <recommendedName>
        <fullName evidence="1">LPS-assembly protein LptD</fullName>
    </recommendedName>
</protein>
<evidence type="ECO:0000313" key="4">
    <source>
        <dbReference type="EMBL" id="WAV97485.1"/>
    </source>
</evidence>
<dbReference type="EMBL" id="CP098251">
    <property type="protein sequence ID" value="WAV91698.1"/>
    <property type="molecule type" value="Genomic_DNA"/>
</dbReference>
<organism evidence="3">
    <name type="scientific">Oxalobacter aliiformigenes</name>
    <dbReference type="NCBI Taxonomy" id="2946593"/>
    <lineage>
        <taxon>Bacteria</taxon>
        <taxon>Pseudomonadati</taxon>
        <taxon>Pseudomonadota</taxon>
        <taxon>Betaproteobacteria</taxon>
        <taxon>Burkholderiales</taxon>
        <taxon>Oxalobacteraceae</taxon>
        <taxon>Oxalobacter</taxon>
    </lineage>
</organism>
<comment type="function">
    <text evidence="1">Together with LptE, is involved in the assembly of lipopolysaccharide (LPS) at the surface of the outer membrane.</text>
</comment>
<dbReference type="HAMAP" id="MF_01411">
    <property type="entry name" value="LPS_assembly_LptD"/>
    <property type="match status" value="1"/>
</dbReference>
<dbReference type="InterPro" id="IPR050218">
    <property type="entry name" value="LptD"/>
</dbReference>
<dbReference type="Proteomes" id="UP001164819">
    <property type="component" value="Chromosome"/>
</dbReference>
<reference evidence="4" key="1">
    <citation type="journal article" date="2022" name="Front. Microbiol.">
        <title>New perspectives on an old grouping: The genomic and phenotypic variability of Oxalobacter formigenes and the implications for calcium oxalate stone prevention.</title>
        <authorList>
            <person name="Chmiel J.A."/>
            <person name="Carr C."/>
            <person name="Stuivenberg G.A."/>
            <person name="Venema R."/>
            <person name="Chanyi R.M."/>
            <person name="Al K.F."/>
            <person name="Giguere D."/>
            <person name="Say H."/>
            <person name="Akouris P.P."/>
            <person name="Dominguez Romero S.A."/>
            <person name="Kwong A."/>
            <person name="Tai V."/>
            <person name="Koval S.F."/>
            <person name="Razvi H."/>
            <person name="Bjazevic J."/>
            <person name="Burton J.P."/>
        </authorList>
    </citation>
    <scope>NUCLEOTIDE SEQUENCE</scope>
    <source>
        <strain evidence="4">HOxNP-1</strain>
    </source>
</reference>
<name>A0A9E9LCM8_9BURK</name>
<keyword evidence="1" id="KW-0472">Membrane</keyword>
<dbReference type="RefSeq" id="WP_269264957.1">
    <property type="nucleotide sequence ID" value="NZ_CP098248.1"/>
</dbReference>
<reference evidence="3" key="2">
    <citation type="journal article" date="2022" name="Front. Microbiol.">
        <title>New perspectives on an old grouping: The genomic and phenotypic variability of Oxalobacter formigenes and the implications for calcium oxalate stone prevention.</title>
        <authorList>
            <person name="Chmiel J.A."/>
            <person name="Carr C."/>
            <person name="Stuivenberg G.A."/>
            <person name="Venema R."/>
            <person name="Chanyi R.M."/>
            <person name="Al K.F."/>
            <person name="Giguere D."/>
            <person name="Say H."/>
            <person name="Akouris P.P."/>
            <person name="Dominguez Romero S.A."/>
            <person name="Kwong A."/>
            <person name="Tai V."/>
            <person name="Koval S.F."/>
            <person name="Razvi H."/>
            <person name="Bjazevic J."/>
            <person name="Burton J.P."/>
        </authorList>
    </citation>
    <scope>NUCLEOTIDE SEQUENCE</scope>
    <source>
        <strain evidence="3">OxK</strain>
    </source>
</reference>
<evidence type="ECO:0000259" key="2">
    <source>
        <dbReference type="Pfam" id="PF04453"/>
    </source>
</evidence>
<dbReference type="GO" id="GO:1990351">
    <property type="term" value="C:transporter complex"/>
    <property type="evidence" value="ECO:0007669"/>
    <property type="project" value="TreeGrafter"/>
</dbReference>
<dbReference type="GO" id="GO:0009279">
    <property type="term" value="C:cell outer membrane"/>
    <property type="evidence" value="ECO:0007669"/>
    <property type="project" value="UniProtKB-SubCell"/>
</dbReference>